<name>A0ACD1A6Y2_9FIRM</name>
<evidence type="ECO:0000313" key="2">
    <source>
        <dbReference type="Proteomes" id="UP000594014"/>
    </source>
</evidence>
<organism evidence="1 2">
    <name type="scientific">Anoxybacterium hadale</name>
    <dbReference type="NCBI Taxonomy" id="3408580"/>
    <lineage>
        <taxon>Bacteria</taxon>
        <taxon>Bacillati</taxon>
        <taxon>Bacillota</taxon>
        <taxon>Clostridia</taxon>
        <taxon>Peptostreptococcales</taxon>
        <taxon>Anaerovoracaceae</taxon>
        <taxon>Anoxybacterium</taxon>
    </lineage>
</organism>
<keyword evidence="2" id="KW-1185">Reference proteome</keyword>
<accession>A0ACD1A6Y2</accession>
<evidence type="ECO:0000313" key="1">
    <source>
        <dbReference type="EMBL" id="QOX62164.1"/>
    </source>
</evidence>
<dbReference type="EMBL" id="CP042469">
    <property type="protein sequence ID" value="QOX62164.1"/>
    <property type="molecule type" value="Genomic_DNA"/>
</dbReference>
<protein>
    <submittedName>
        <fullName evidence="1">Xanthine permease</fullName>
    </submittedName>
</protein>
<gene>
    <name evidence="1" type="ORF">FRZ06_01760</name>
</gene>
<reference evidence="1" key="1">
    <citation type="submission" date="2019-08" db="EMBL/GenBank/DDBJ databases">
        <title>Genome sequence of Clostridiales bacterium MT110.</title>
        <authorList>
            <person name="Cao J."/>
        </authorList>
    </citation>
    <scope>NUCLEOTIDE SEQUENCE</scope>
    <source>
        <strain evidence="1">MT110</strain>
    </source>
</reference>
<sequence length="442" mass="47138">MLYKLNDKLPTQKNIIYSLQHVIFIGLSTVVMPVVLGPLIGLSQEEIAGMLQRTFVLSGFVSIMQMKFGHGFPIVEAPSGLWIGILTLIAGLAPSVGKDLPTLRTDLEGGMLIAGLIVIGISAGGWIPHVTKLFTPAVNSVLILLMVLQISPSIVKSMYGISETNQTADFKITAVFFFIVIVTLSINLFAKGFLQSIATLIGIIAGWVTAAFLGMTNHPLAAGKGMISLPKPLAWGPPTFDAGITVTCLLAALVLLSMTYTSIKSMAELLEEPVSPRQWKRSFALHGFTTTLNGIFSVIAFMPYLSSTGFLAMTRVAARTPFALAGVLMMIMGVITPIGMMLATIPTAVGCGALLVVFSLILGQGLKELQHAKMTNRESFVIGISMLVGIGTMFLPPSAFQELPGIVPYILPNGLVCGILLALILDHVLPEKNEKETEANNG</sequence>
<dbReference type="Proteomes" id="UP000594014">
    <property type="component" value="Chromosome"/>
</dbReference>
<proteinExistence type="predicted"/>